<reference evidence="1" key="1">
    <citation type="submission" date="2015-10" db="EMBL/GenBank/DDBJ databases">
        <authorList>
            <person name="Gilbert D.G."/>
        </authorList>
    </citation>
    <scope>NUCLEOTIDE SEQUENCE</scope>
</reference>
<accession>A0A160U3L8</accession>
<protein>
    <submittedName>
        <fullName evidence="1">Uncharacterized protein</fullName>
    </submittedName>
</protein>
<organism evidence="1">
    <name type="scientific">hydrothermal vent metagenome</name>
    <dbReference type="NCBI Taxonomy" id="652676"/>
    <lineage>
        <taxon>unclassified sequences</taxon>
        <taxon>metagenomes</taxon>
        <taxon>ecological metagenomes</taxon>
    </lineage>
</organism>
<name>A0A160U3L8_9ZZZZ</name>
<gene>
    <name evidence="1" type="ORF">MGWOODY_Hyp692</name>
</gene>
<evidence type="ECO:0000313" key="1">
    <source>
        <dbReference type="EMBL" id="CUS57089.1"/>
    </source>
</evidence>
<dbReference type="AlphaFoldDB" id="A0A160U3L8"/>
<sequence length="37" mass="4187">MWLRVKIEGFLVCEARPFSGHRAANPFLQKVSIEAAN</sequence>
<dbReference type="EMBL" id="CZQD01000038">
    <property type="protein sequence ID" value="CUS57089.1"/>
    <property type="molecule type" value="Genomic_DNA"/>
</dbReference>
<proteinExistence type="predicted"/>